<protein>
    <recommendedName>
        <fullName evidence="2">Calcineurin-like phosphoesterase domain-containing protein</fullName>
    </recommendedName>
</protein>
<dbReference type="SUPFAM" id="SSF56300">
    <property type="entry name" value="Metallo-dependent phosphatases"/>
    <property type="match status" value="1"/>
</dbReference>
<sequence>MKKQIWRYFKHIGITFLLLFIIAVIFGLSIGAGLHYGDDPKRLILEKEGPYVFYKNDSVLQVSYLKGNKDDGFYTEQNDYPIHSFINACCYIPLDDTSFDFTIDPTIEIPDAIYADGEPIVAVSDIESGYRAFRDFLINSHVIDADLHWNFGRGHLVLVGDFVDRGFSTTQVLWFIYKLEQDAEKHGGTVHYILGNHELKVMQGMYEASSLKYHAIAAILGKQQHQLYDHQAFLGRWLGSKNAIERINGILFTHGGLHPEIANTGLDLKSMNDLVRGNYRNIYYPKPSKSNATLLNSNRTGISWYRGYFKEDLQQEQVDKTLELLNANAVVVGHTLQSKVNRQYNGKVIAIDVKHPKDYQKYWPVTHSEGLLIQDGVYYRLYDNGKRKEEF</sequence>
<reference evidence="3 4" key="2">
    <citation type="journal article" date="2016" name="Genome Announc.">
        <title>Draft Genome Sequence of Zhouia amylolytica AD3, Isolated from Tidal Flat Sediment.</title>
        <authorList>
            <person name="Jia B."/>
            <person name="Jin H.M."/>
            <person name="Lee H.J."/>
            <person name="Jeon C.O."/>
        </authorList>
    </citation>
    <scope>NUCLEOTIDE SEQUENCE [LARGE SCALE GENOMIC DNA]</scope>
    <source>
        <strain evidence="3 4">AD3</strain>
    </source>
</reference>
<dbReference type="InterPro" id="IPR029052">
    <property type="entry name" value="Metallo-depent_PP-like"/>
</dbReference>
<keyword evidence="1" id="KW-1133">Transmembrane helix</keyword>
<dbReference type="PATRIC" id="fig|1286632.3.peg.1582"/>
<keyword evidence="4" id="KW-1185">Reference proteome</keyword>
<proteinExistence type="predicted"/>
<reference evidence="4" key="1">
    <citation type="submission" date="2013-11" db="EMBL/GenBank/DDBJ databases">
        <title>Draft genome sequence from a member of Zhouia, isolated tidal flat.</title>
        <authorList>
            <person name="Jin H."/>
            <person name="Jeon C.O."/>
        </authorList>
    </citation>
    <scope>NUCLEOTIDE SEQUENCE [LARGE SCALE GENOMIC DNA]</scope>
    <source>
        <strain evidence="4">AD3</strain>
    </source>
</reference>
<dbReference type="AlphaFoldDB" id="W2URD7"/>
<keyword evidence="1" id="KW-0812">Transmembrane</keyword>
<organism evidence="3 4">
    <name type="scientific">Zhouia amylolytica AD3</name>
    <dbReference type="NCBI Taxonomy" id="1286632"/>
    <lineage>
        <taxon>Bacteria</taxon>
        <taxon>Pseudomonadati</taxon>
        <taxon>Bacteroidota</taxon>
        <taxon>Flavobacteriia</taxon>
        <taxon>Flavobacteriales</taxon>
        <taxon>Flavobacteriaceae</taxon>
        <taxon>Zhouia</taxon>
    </lineage>
</organism>
<evidence type="ECO:0000256" key="1">
    <source>
        <dbReference type="SAM" id="Phobius"/>
    </source>
</evidence>
<keyword evidence="1" id="KW-0472">Membrane</keyword>
<dbReference type="GO" id="GO:0016787">
    <property type="term" value="F:hydrolase activity"/>
    <property type="evidence" value="ECO:0007669"/>
    <property type="project" value="InterPro"/>
</dbReference>
<feature type="domain" description="Calcineurin-like phosphoesterase" evidence="2">
    <location>
        <begin position="119"/>
        <end position="336"/>
    </location>
</feature>
<feature type="transmembrane region" description="Helical" evidence="1">
    <location>
        <begin position="12"/>
        <end position="36"/>
    </location>
</feature>
<dbReference type="RefSeq" id="WP_038264578.1">
    <property type="nucleotide sequence ID" value="NZ_AYXY01000019.1"/>
</dbReference>
<evidence type="ECO:0000313" key="3">
    <source>
        <dbReference type="EMBL" id="ETN95872.1"/>
    </source>
</evidence>
<evidence type="ECO:0000259" key="2">
    <source>
        <dbReference type="Pfam" id="PF00149"/>
    </source>
</evidence>
<accession>W2URD7</accession>
<name>W2URD7_9FLAO</name>
<dbReference type="EMBL" id="AYXY01000019">
    <property type="protein sequence ID" value="ETN95872.1"/>
    <property type="molecule type" value="Genomic_DNA"/>
</dbReference>
<dbReference type="Proteomes" id="UP000018850">
    <property type="component" value="Unassembled WGS sequence"/>
</dbReference>
<gene>
    <name evidence="3" type="ORF">P278_15940</name>
</gene>
<dbReference type="eggNOG" id="COG0639">
    <property type="taxonomic scope" value="Bacteria"/>
</dbReference>
<comment type="caution">
    <text evidence="3">The sequence shown here is derived from an EMBL/GenBank/DDBJ whole genome shotgun (WGS) entry which is preliminary data.</text>
</comment>
<dbReference type="PANTHER" id="PTHR46546">
    <property type="entry name" value="SHEWANELLA-LIKE PROTEIN PHOSPHATASE 1"/>
    <property type="match status" value="1"/>
</dbReference>
<dbReference type="Gene3D" id="3.60.21.10">
    <property type="match status" value="1"/>
</dbReference>
<evidence type="ECO:0000313" key="4">
    <source>
        <dbReference type="Proteomes" id="UP000018850"/>
    </source>
</evidence>
<dbReference type="Pfam" id="PF00149">
    <property type="entry name" value="Metallophos"/>
    <property type="match status" value="1"/>
</dbReference>
<dbReference type="InterPro" id="IPR004843">
    <property type="entry name" value="Calcineurin-like_PHP"/>
</dbReference>
<dbReference type="PANTHER" id="PTHR46546:SF4">
    <property type="entry name" value="SHEWANELLA-LIKE PROTEIN PHOSPHATASE 1"/>
    <property type="match status" value="1"/>
</dbReference>